<comment type="caution">
    <text evidence="2">The sequence shown here is derived from an EMBL/GenBank/DDBJ whole genome shotgun (WGS) entry which is preliminary data.</text>
</comment>
<dbReference type="InterPro" id="IPR008969">
    <property type="entry name" value="CarboxyPept-like_regulatory"/>
</dbReference>
<feature type="chain" id="PRO_5016158359" evidence="1">
    <location>
        <begin position="19"/>
        <end position="902"/>
    </location>
</feature>
<proteinExistence type="predicted"/>
<dbReference type="Gene3D" id="2.60.40.1120">
    <property type="entry name" value="Carboxypeptidase-like, regulatory domain"/>
    <property type="match status" value="1"/>
</dbReference>
<feature type="signal peptide" evidence="1">
    <location>
        <begin position="1"/>
        <end position="18"/>
    </location>
</feature>
<keyword evidence="2" id="KW-0378">Hydrolase</keyword>
<reference evidence="2 3" key="1">
    <citation type="submission" date="2018-06" db="EMBL/GenBank/DDBJ databases">
        <title>Genomic Encyclopedia of Archaeal and Bacterial Type Strains, Phase II (KMG-II): from individual species to whole genera.</title>
        <authorList>
            <person name="Goeker M."/>
        </authorList>
    </citation>
    <scope>NUCLEOTIDE SEQUENCE [LARGE SCALE GENOMIC DNA]</scope>
    <source>
        <strain evidence="2 3">DSM 15361</strain>
    </source>
</reference>
<dbReference type="RefSeq" id="WP_111540450.1">
    <property type="nucleotide sequence ID" value="NZ_QKYV01000003.1"/>
</dbReference>
<keyword evidence="3" id="KW-1185">Reference proteome</keyword>
<dbReference type="EMBL" id="QKYV01000003">
    <property type="protein sequence ID" value="PZW41441.1"/>
    <property type="molecule type" value="Genomic_DNA"/>
</dbReference>
<dbReference type="AlphaFoldDB" id="A0A2W7I3I6"/>
<dbReference type="SUPFAM" id="SSF56935">
    <property type="entry name" value="Porins"/>
    <property type="match status" value="1"/>
</dbReference>
<protein>
    <submittedName>
        <fullName evidence="2">Carboxypeptidase-like protein</fullName>
    </submittedName>
</protein>
<gene>
    <name evidence="2" type="ORF">LX95_01117</name>
</gene>
<organism evidence="2 3">
    <name type="scientific">Mesonia algae</name>
    <dbReference type="NCBI Taxonomy" id="213248"/>
    <lineage>
        <taxon>Bacteria</taxon>
        <taxon>Pseudomonadati</taxon>
        <taxon>Bacteroidota</taxon>
        <taxon>Flavobacteriia</taxon>
        <taxon>Flavobacteriales</taxon>
        <taxon>Flavobacteriaceae</taxon>
        <taxon>Mesonia</taxon>
    </lineage>
</organism>
<keyword evidence="1" id="KW-0732">Signal</keyword>
<dbReference type="SUPFAM" id="SSF49464">
    <property type="entry name" value="Carboxypeptidase regulatory domain-like"/>
    <property type="match status" value="1"/>
</dbReference>
<evidence type="ECO:0000313" key="2">
    <source>
        <dbReference type="EMBL" id="PZW41441.1"/>
    </source>
</evidence>
<dbReference type="GO" id="GO:0004180">
    <property type="term" value="F:carboxypeptidase activity"/>
    <property type="evidence" value="ECO:0007669"/>
    <property type="project" value="UniProtKB-KW"/>
</dbReference>
<evidence type="ECO:0000256" key="1">
    <source>
        <dbReference type="SAM" id="SignalP"/>
    </source>
</evidence>
<dbReference type="Pfam" id="PF13620">
    <property type="entry name" value="CarboxypepD_reg"/>
    <property type="match status" value="1"/>
</dbReference>
<keyword evidence="2" id="KW-0121">Carboxypeptidase</keyword>
<evidence type="ECO:0000313" key="3">
    <source>
        <dbReference type="Proteomes" id="UP000249542"/>
    </source>
</evidence>
<keyword evidence="2" id="KW-0645">Protease</keyword>
<dbReference type="Proteomes" id="UP000249542">
    <property type="component" value="Unassembled WGS sequence"/>
</dbReference>
<sequence length="902" mass="102050">MKKLILVLLLLFSGSLFAQSVKISGTVKDSLGNPLELANIIANNTADGSLENYAITNPKGEFNFNVSAGAEYKLVASFLGLKPSEKTIQIPEDSEDIQLDFSLFSNENELEGVELVYEMPVTIKGDTIVYNADSFTNGTERKLGDVLKKLPGVEVNDDGEIEIEGKKVSKVMVEGKDFFDGDSKIATKNIPADAVSKVEVLKNHNDVGQLRGLGNDQDNIAVNIKLKEGKKNFWFGEIEGGLGDGDKTRYLASTKLFYYSPETSINLIGNANNTGDVPFTFRDYFNFTGGFRNFNQRGGTNFSINDSGLGFLIMQNNRANEIRTKFGAANFSQEINDGLDVSGFAIFSDNETDFVQKSIRTYVRDGVEETTTNNSEQANRLGMLKLSTVYKPNANFQLDYDVLGKKSKQEEYSDVLSIFSDGAVVNPIEENKENDPFSINQNLNVYYTLNEKNIFAGYVQHLYQKEDPFYNALVQIQPFAGILPLQEDPLGFDVNQQKTIESNKVDAKIDYYYVINNKSNLNLTLGSTLSSQNFDSSIFQRLSGRETNAFSQQDLVNDVTYNFTDLFLGAHYKFKTGKFTFTPGLTLHHYMLKNQQNGIEDTESNTMVLPDLFTIIELKKSENIRLDYQMTAEYTDVNNFAEGYVFNNYNRLFRGNRDIENAIYHNVNLGYFNINMYNFTNIFGGINYSRKVDAIKTFTAFEQINQVSSPINSNFVDETVSGNGRFQKTFRKIKTNLSASVSYSKLNSLVANGSDFINTESENFTQNYQASVESNFKIPLNFEVGYNRLINNYNNGGRDNTFYTDRPFVNAQVDFLKDFTFEADWSYYNYTNKEDTVSNEYSFVGASLFYRQKDSPWEFRLDGTNLLDVESLNNDSFTENYNTTSQYFVQPRILMASIKYNL</sequence>
<accession>A0A2W7I3I6</accession>
<name>A0A2W7I3I6_9FLAO</name>